<dbReference type="PROSITE" id="PS01032">
    <property type="entry name" value="PPM_1"/>
    <property type="match status" value="1"/>
</dbReference>
<dbReference type="EMBL" id="CAUYUJ010017481">
    <property type="protein sequence ID" value="CAK0875153.1"/>
    <property type="molecule type" value="Genomic_DNA"/>
</dbReference>
<keyword evidence="2" id="KW-0479">Metal-binding</keyword>
<dbReference type="SMART" id="SM00332">
    <property type="entry name" value="PP2Cc"/>
    <property type="match status" value="1"/>
</dbReference>
<name>A0ABN9VP38_9DINO</name>
<gene>
    <name evidence="7" type="ORF">PCOR1329_LOCUS59878</name>
</gene>
<keyword evidence="8" id="KW-1185">Reference proteome</keyword>
<evidence type="ECO:0000256" key="1">
    <source>
        <dbReference type="ARBA" id="ARBA00004170"/>
    </source>
</evidence>
<dbReference type="InterPro" id="IPR001932">
    <property type="entry name" value="PPM-type_phosphatase-like_dom"/>
</dbReference>
<dbReference type="Proteomes" id="UP001189429">
    <property type="component" value="Unassembled WGS sequence"/>
</dbReference>
<evidence type="ECO:0000256" key="5">
    <source>
        <dbReference type="RuleBase" id="RU003465"/>
    </source>
</evidence>
<evidence type="ECO:0000313" key="8">
    <source>
        <dbReference type="Proteomes" id="UP001189429"/>
    </source>
</evidence>
<dbReference type="PANTHER" id="PTHR13832:SF827">
    <property type="entry name" value="PROTEIN PHOSPHATASE 1L"/>
    <property type="match status" value="1"/>
</dbReference>
<dbReference type="InterPro" id="IPR000222">
    <property type="entry name" value="PP2C_BS"/>
</dbReference>
<evidence type="ECO:0000256" key="3">
    <source>
        <dbReference type="ARBA" id="ARBA00022801"/>
    </source>
</evidence>
<accession>A0ABN9VP38</accession>
<dbReference type="InterPro" id="IPR036457">
    <property type="entry name" value="PPM-type-like_dom_sf"/>
</dbReference>
<dbReference type="Pfam" id="PF00481">
    <property type="entry name" value="PP2C"/>
    <property type="match status" value="1"/>
</dbReference>
<dbReference type="Gene3D" id="3.60.40.10">
    <property type="entry name" value="PPM-type phosphatase domain"/>
    <property type="match status" value="1"/>
</dbReference>
<dbReference type="InterPro" id="IPR015655">
    <property type="entry name" value="PP2C"/>
</dbReference>
<protein>
    <recommendedName>
        <fullName evidence="6">PPM-type phosphatase domain-containing protein</fullName>
    </recommendedName>
</protein>
<evidence type="ECO:0000313" key="7">
    <source>
        <dbReference type="EMBL" id="CAK0875153.1"/>
    </source>
</evidence>
<dbReference type="SUPFAM" id="SSF81606">
    <property type="entry name" value="PP2C-like"/>
    <property type="match status" value="1"/>
</dbReference>
<comment type="caution">
    <text evidence="7">The sequence shown here is derived from an EMBL/GenBank/DDBJ whole genome shotgun (WGS) entry which is preliminary data.</text>
</comment>
<feature type="domain" description="PPM-type phosphatase" evidence="6">
    <location>
        <begin position="23"/>
        <end position="284"/>
    </location>
</feature>
<dbReference type="PROSITE" id="PS51746">
    <property type="entry name" value="PPM_2"/>
    <property type="match status" value="1"/>
</dbReference>
<keyword evidence="3 5" id="KW-0378">Hydrolase</keyword>
<dbReference type="PANTHER" id="PTHR13832">
    <property type="entry name" value="PROTEIN PHOSPHATASE 2C"/>
    <property type="match status" value="1"/>
</dbReference>
<evidence type="ECO:0000256" key="2">
    <source>
        <dbReference type="ARBA" id="ARBA00022723"/>
    </source>
</evidence>
<reference evidence="7" key="1">
    <citation type="submission" date="2023-10" db="EMBL/GenBank/DDBJ databases">
        <authorList>
            <person name="Chen Y."/>
            <person name="Shah S."/>
            <person name="Dougan E. K."/>
            <person name="Thang M."/>
            <person name="Chan C."/>
        </authorList>
    </citation>
    <scope>NUCLEOTIDE SEQUENCE [LARGE SCALE GENOMIC DNA]</scope>
</reference>
<evidence type="ECO:0000256" key="4">
    <source>
        <dbReference type="ARBA" id="ARBA00022912"/>
    </source>
</evidence>
<organism evidence="7 8">
    <name type="scientific">Prorocentrum cordatum</name>
    <dbReference type="NCBI Taxonomy" id="2364126"/>
    <lineage>
        <taxon>Eukaryota</taxon>
        <taxon>Sar</taxon>
        <taxon>Alveolata</taxon>
        <taxon>Dinophyceae</taxon>
        <taxon>Prorocentrales</taxon>
        <taxon>Prorocentraceae</taxon>
        <taxon>Prorocentrum</taxon>
    </lineage>
</organism>
<sequence>MGAILPRACDSTLIERQANKGFDVAVAEVNGWRTDMEDAHLIWVRDDVGVFGVYDGHGGKECSAYAARMIYNSLEKNGVPHNDAAWEKLFVEVDQAFLDSDMPSGTTVTMCVIHKPQKVGDKHKLHVINAGDSRTILGKANGCIFDGGGTDKCVSHDHKPEYPEERRRIVKAGGTVENDRVNGVLSVSRGFGDRDLKRTGGPGPDNRPVTCIPEQYHLECDETDFVLLVCDGVSEGDFSPTEVVELVAETLKGGKDGGTAARLVCHKAIDRNSKDNITCMVVRLQGVSEATGRQVEFVPGSISKLTHAGFRKAYTFMAAKANLSLAEAVAGRPEAIQAELQEVPGNSDLTEEDRMLGTPCGAPGSDERLKWAEQWLEDHPEQAGGGGLPGGMEMLMMMNMLDKGGGKGGGPE</sequence>
<keyword evidence="4 5" id="KW-0904">Protein phosphatase</keyword>
<comment type="subcellular location">
    <subcellularLocation>
        <location evidence="1">Membrane</location>
        <topology evidence="1">Peripheral membrane protein</topology>
    </subcellularLocation>
</comment>
<dbReference type="CDD" id="cd00143">
    <property type="entry name" value="PP2Cc"/>
    <property type="match status" value="1"/>
</dbReference>
<proteinExistence type="inferred from homology"/>
<comment type="similarity">
    <text evidence="5">Belongs to the PP2C family.</text>
</comment>
<evidence type="ECO:0000259" key="6">
    <source>
        <dbReference type="PROSITE" id="PS51746"/>
    </source>
</evidence>